<evidence type="ECO:0000256" key="1">
    <source>
        <dbReference type="SAM" id="MobiDB-lite"/>
    </source>
</evidence>
<keyword evidence="3" id="KW-1185">Reference proteome</keyword>
<name>A0AAD9J1I4_9ANNE</name>
<comment type="caution">
    <text evidence="2">The sequence shown here is derived from an EMBL/GenBank/DDBJ whole genome shotgun (WGS) entry which is preliminary data.</text>
</comment>
<evidence type="ECO:0000313" key="3">
    <source>
        <dbReference type="Proteomes" id="UP001208570"/>
    </source>
</evidence>
<organism evidence="2 3">
    <name type="scientific">Paralvinella palmiformis</name>
    <dbReference type="NCBI Taxonomy" id="53620"/>
    <lineage>
        <taxon>Eukaryota</taxon>
        <taxon>Metazoa</taxon>
        <taxon>Spiralia</taxon>
        <taxon>Lophotrochozoa</taxon>
        <taxon>Annelida</taxon>
        <taxon>Polychaeta</taxon>
        <taxon>Sedentaria</taxon>
        <taxon>Canalipalpata</taxon>
        <taxon>Terebellida</taxon>
        <taxon>Terebelliformia</taxon>
        <taxon>Alvinellidae</taxon>
        <taxon>Paralvinella</taxon>
    </lineage>
</organism>
<gene>
    <name evidence="2" type="ORF">LSH36_763g02008</name>
</gene>
<dbReference type="EMBL" id="JAODUP010000763">
    <property type="protein sequence ID" value="KAK2144377.1"/>
    <property type="molecule type" value="Genomic_DNA"/>
</dbReference>
<accession>A0AAD9J1I4</accession>
<evidence type="ECO:0000313" key="2">
    <source>
        <dbReference type="EMBL" id="KAK2144377.1"/>
    </source>
</evidence>
<sequence>MLTRKTALCGERKNRPKALRPQQEWRFKRPERLLGLRFQHFLYAKIAKSMIKRKTRNIETQTIITWPEGENPKSRQSKSIEVQTE</sequence>
<reference evidence="2" key="1">
    <citation type="journal article" date="2023" name="Mol. Biol. Evol.">
        <title>Third-Generation Sequencing Reveals the Adaptive Role of the Epigenome in Three Deep-Sea Polychaetes.</title>
        <authorList>
            <person name="Perez M."/>
            <person name="Aroh O."/>
            <person name="Sun Y."/>
            <person name="Lan Y."/>
            <person name="Juniper S.K."/>
            <person name="Young C.R."/>
            <person name="Angers B."/>
            <person name="Qian P.Y."/>
        </authorList>
    </citation>
    <scope>NUCLEOTIDE SEQUENCE</scope>
    <source>
        <strain evidence="2">P08H-3</strain>
    </source>
</reference>
<feature type="region of interest" description="Disordered" evidence="1">
    <location>
        <begin position="1"/>
        <end position="22"/>
    </location>
</feature>
<dbReference type="Proteomes" id="UP001208570">
    <property type="component" value="Unassembled WGS sequence"/>
</dbReference>
<proteinExistence type="predicted"/>
<feature type="region of interest" description="Disordered" evidence="1">
    <location>
        <begin position="66"/>
        <end position="85"/>
    </location>
</feature>
<protein>
    <submittedName>
        <fullName evidence="2">Uncharacterized protein</fullName>
    </submittedName>
</protein>
<dbReference type="AlphaFoldDB" id="A0AAD9J1I4"/>